<dbReference type="GO" id="GO:0016887">
    <property type="term" value="F:ATP hydrolysis activity"/>
    <property type="evidence" value="ECO:0007669"/>
    <property type="project" value="InterPro"/>
</dbReference>
<accession>A0A0N4YE83</accession>
<dbReference type="EMBL" id="UYSL01021559">
    <property type="protein sequence ID" value="VDL78578.1"/>
    <property type="molecule type" value="Genomic_DNA"/>
</dbReference>
<dbReference type="Gene3D" id="3.40.50.300">
    <property type="entry name" value="P-loop containing nucleotide triphosphate hydrolases"/>
    <property type="match status" value="1"/>
</dbReference>
<dbReference type="GO" id="GO:0043190">
    <property type="term" value="C:ATP-binding cassette (ABC) transporter complex"/>
    <property type="evidence" value="ECO:0007669"/>
    <property type="project" value="TreeGrafter"/>
</dbReference>
<dbReference type="PANTHER" id="PTHR48041:SF113">
    <property type="entry name" value="ATP-BINDING CASSETTE SUB-FAMILY G MEMBER 5"/>
    <property type="match status" value="1"/>
</dbReference>
<reference evidence="11" key="1">
    <citation type="submission" date="2017-02" db="UniProtKB">
        <authorList>
            <consortium name="WormBaseParasite"/>
        </authorList>
    </citation>
    <scope>IDENTIFICATION</scope>
</reference>
<feature type="transmembrane region" description="Helical" evidence="7">
    <location>
        <begin position="386"/>
        <end position="406"/>
    </location>
</feature>
<dbReference type="Proteomes" id="UP000271162">
    <property type="component" value="Unassembled WGS sequence"/>
</dbReference>
<comment type="subcellular location">
    <subcellularLocation>
        <location evidence="1">Membrane</location>
        <topology evidence="1">Multi-pass membrane protein</topology>
    </subcellularLocation>
</comment>
<dbReference type="OrthoDB" id="66620at2759"/>
<dbReference type="PROSITE" id="PS50893">
    <property type="entry name" value="ABC_TRANSPORTER_2"/>
    <property type="match status" value="1"/>
</dbReference>
<evidence type="ECO:0000259" key="8">
    <source>
        <dbReference type="PROSITE" id="PS50893"/>
    </source>
</evidence>
<dbReference type="GO" id="GO:0042626">
    <property type="term" value="F:ATPase-coupled transmembrane transporter activity"/>
    <property type="evidence" value="ECO:0007669"/>
    <property type="project" value="TreeGrafter"/>
</dbReference>
<evidence type="ECO:0000256" key="7">
    <source>
        <dbReference type="SAM" id="Phobius"/>
    </source>
</evidence>
<feature type="transmembrane region" description="Helical" evidence="7">
    <location>
        <begin position="426"/>
        <end position="453"/>
    </location>
</feature>
<dbReference type="InterPro" id="IPR050352">
    <property type="entry name" value="ABCG_transporters"/>
</dbReference>
<comment type="similarity">
    <text evidence="2">Belongs to the ABC transporter superfamily. ABCG family. Eye pigment precursor importer (TC 3.A.1.204) subfamily.</text>
</comment>
<evidence type="ECO:0000256" key="2">
    <source>
        <dbReference type="ARBA" id="ARBA00005814"/>
    </source>
</evidence>
<evidence type="ECO:0000313" key="11">
    <source>
        <dbReference type="WBParaSite" id="NBR_0001498301-mRNA-1"/>
    </source>
</evidence>
<dbReference type="OMA" id="SILWAFY"/>
<dbReference type="AlphaFoldDB" id="A0A0N4YE83"/>
<keyword evidence="6 7" id="KW-0472">Membrane</keyword>
<sequence length="629" mass="69891">MLNDEPLPHVLELRNVSYTSTLSNDSICSRLFSPAQVVRLLSDVSIEVVSGEVHALVGPSDSGRDVLLEVISGSASGGTAGSVQLNNYALCRKRFNKLCSFVSGRQRFPRFLTVHSMLYYTARLMFDDSLPTAVLDKRLHSLMREFDLLCYSHEQLQNLSPSARRRALLANALVKDPLLVIVDDPCHGLEPIACYQLLYCLRSYAAEHNRIVLISITNPRSDLCQLISSITLLFRGEVMYSGRLSMATVYFGEAGLPCPANENPATYYLTKATLNFETKATHDQTLSEALRLVELFKSNSAPTLPRRLSQLMLGGDDTVALCFLRRPSVGVKLLVLIRRSFTAICSSQSQLLFRIACFPVFMLLLSLFSTNLLNGAWTSPHTAARILELALLIVYSVSTLLAITSYDELMSLSVVERFEGLYSKSLSGFAYCCTAVAIDSASIFMGTAALLWLSNITWSMAIVNSSIVFLCVYFCAHVVTITSMLFVRDNTNNFLISLLVIIAWFLFGGGFLRSLSTVPFDGLLFLFYANPIRAADVILSLEIFSQLPVRNCVRHEQNGVDATSYENFCRWTNGSMYVEESLPAATLQSQDQWTNLLLLALIVTVLLLLSIALHALPQPRQVVDKFRFV</sequence>
<evidence type="ECO:0000313" key="10">
    <source>
        <dbReference type="Proteomes" id="UP000271162"/>
    </source>
</evidence>
<reference evidence="9 10" key="2">
    <citation type="submission" date="2018-11" db="EMBL/GenBank/DDBJ databases">
        <authorList>
            <consortium name="Pathogen Informatics"/>
        </authorList>
    </citation>
    <scope>NUCLEOTIDE SEQUENCE [LARGE SCALE GENOMIC DNA]</scope>
</reference>
<dbReference type="GO" id="GO:0005524">
    <property type="term" value="F:ATP binding"/>
    <property type="evidence" value="ECO:0007669"/>
    <property type="project" value="InterPro"/>
</dbReference>
<protein>
    <submittedName>
        <fullName evidence="11">ABC transporter domain-containing protein</fullName>
    </submittedName>
</protein>
<dbReference type="InterPro" id="IPR027417">
    <property type="entry name" value="P-loop_NTPase"/>
</dbReference>
<name>A0A0N4YE83_NIPBR</name>
<keyword evidence="4 7" id="KW-0812">Transmembrane</keyword>
<proteinExistence type="inferred from homology"/>
<organism evidence="11">
    <name type="scientific">Nippostrongylus brasiliensis</name>
    <name type="common">Rat hookworm</name>
    <dbReference type="NCBI Taxonomy" id="27835"/>
    <lineage>
        <taxon>Eukaryota</taxon>
        <taxon>Metazoa</taxon>
        <taxon>Ecdysozoa</taxon>
        <taxon>Nematoda</taxon>
        <taxon>Chromadorea</taxon>
        <taxon>Rhabditida</taxon>
        <taxon>Rhabditina</taxon>
        <taxon>Rhabditomorpha</taxon>
        <taxon>Strongyloidea</taxon>
        <taxon>Heligmosomidae</taxon>
        <taxon>Nippostrongylus</taxon>
    </lineage>
</organism>
<dbReference type="PANTHER" id="PTHR48041">
    <property type="entry name" value="ABC TRANSPORTER G FAMILY MEMBER 28"/>
    <property type="match status" value="1"/>
</dbReference>
<keyword evidence="5 7" id="KW-1133">Transmembrane helix</keyword>
<evidence type="ECO:0000256" key="4">
    <source>
        <dbReference type="ARBA" id="ARBA00022692"/>
    </source>
</evidence>
<dbReference type="InterPro" id="IPR003439">
    <property type="entry name" value="ABC_transporter-like_ATP-bd"/>
</dbReference>
<feature type="transmembrane region" description="Helical" evidence="7">
    <location>
        <begin position="596"/>
        <end position="616"/>
    </location>
</feature>
<evidence type="ECO:0000313" key="9">
    <source>
        <dbReference type="EMBL" id="VDL78578.1"/>
    </source>
</evidence>
<feature type="transmembrane region" description="Helical" evidence="7">
    <location>
        <begin position="465"/>
        <end position="487"/>
    </location>
</feature>
<evidence type="ECO:0000256" key="1">
    <source>
        <dbReference type="ARBA" id="ARBA00004141"/>
    </source>
</evidence>
<feature type="transmembrane region" description="Helical" evidence="7">
    <location>
        <begin position="351"/>
        <end position="374"/>
    </location>
</feature>
<keyword evidence="3" id="KW-0813">Transport</keyword>
<evidence type="ECO:0000256" key="5">
    <source>
        <dbReference type="ARBA" id="ARBA00022989"/>
    </source>
</evidence>
<gene>
    <name evidence="9" type="ORF">NBR_LOCUS14984</name>
</gene>
<feature type="transmembrane region" description="Helical" evidence="7">
    <location>
        <begin position="493"/>
        <end position="512"/>
    </location>
</feature>
<dbReference type="WBParaSite" id="NBR_0001498301-mRNA-1">
    <property type="protein sequence ID" value="NBR_0001498301-mRNA-1"/>
    <property type="gene ID" value="NBR_0001498301"/>
</dbReference>
<evidence type="ECO:0000256" key="6">
    <source>
        <dbReference type="ARBA" id="ARBA00023136"/>
    </source>
</evidence>
<keyword evidence="10" id="KW-1185">Reference proteome</keyword>
<evidence type="ECO:0000256" key="3">
    <source>
        <dbReference type="ARBA" id="ARBA00022448"/>
    </source>
</evidence>
<dbReference type="STRING" id="27835.A0A0N4YE83"/>
<feature type="domain" description="ABC transporter" evidence="8">
    <location>
        <begin position="11"/>
        <end position="260"/>
    </location>
</feature>
<dbReference type="Pfam" id="PF00005">
    <property type="entry name" value="ABC_tran"/>
    <property type="match status" value="1"/>
</dbReference>
<dbReference type="SUPFAM" id="SSF52540">
    <property type="entry name" value="P-loop containing nucleoside triphosphate hydrolases"/>
    <property type="match status" value="1"/>
</dbReference>